<dbReference type="GO" id="GO:0016787">
    <property type="term" value="F:hydrolase activity"/>
    <property type="evidence" value="ECO:0007669"/>
    <property type="project" value="UniProtKB-KW"/>
</dbReference>
<dbReference type="PANTHER" id="PTHR46825">
    <property type="entry name" value="D-ALANYL-D-ALANINE-CARBOXYPEPTIDASE/ENDOPEPTIDASE AMPH"/>
    <property type="match status" value="1"/>
</dbReference>
<accession>A0ABX1WNV6</accession>
<sequence length="513" mass="57807">MKNIFLSTTITLASISAFGQNISNQTIDQVTENAMKTFNVPGISVAVIKDGTIIHSKGYGVKSIKTGEKLQSNTNFGIASNSKAFTAAALAILVDEGKMNWDDKVIKHIPEFKMYNEYVTKEFTIRDLLTHRSGLGLGAGDLMVWPDGHNFTPTDIINNIQYLKPVSDFRSKYDYDNLLYIIAGVVVERISGQSWTDFVTQRLIEPIGMTNTAANFHLLKDQKNVIDPHVPIDGKLQVIDRYTNTIFDAAAGLYSNVDDVAKWLQFNLNKGKVNGKQIISEKQMKEMISPVTLQKVGTTPPYNSLFKAYGLGWQLQDYNGKLEVSHTGGLEGIVTQTIWYPQINLGIVVLTNQQAGVAFNSVSNTIKDFYLGNPEKDWVAFYDNLMKSRVAEADGITDEVWKTVEANQKNKALKVNKNAFTGTYKDNWFGDVEIYEKKGKLIFESKRSPQLTGEISFYKDNTYAVKWYNRYFHADAFVFAEMKDGKMTGFTMKAISPMTDFSYDFHDLDFTRK</sequence>
<reference evidence="3 4" key="1">
    <citation type="submission" date="2020-05" db="EMBL/GenBank/DDBJ databases">
        <title>Tigecycline resistant gene in Empedobacter stercoris.</title>
        <authorList>
            <person name="Chen Y."/>
            <person name="Cheng Y."/>
            <person name="Zhou K."/>
        </authorList>
    </citation>
    <scope>NUCLEOTIDE SEQUENCE [LARGE SCALE GENOMIC DNA]</scope>
    <source>
        <strain evidence="3 4">ES202</strain>
    </source>
</reference>
<dbReference type="PANTHER" id="PTHR46825:SF15">
    <property type="entry name" value="BETA-LACTAMASE-RELATED DOMAIN-CONTAINING PROTEIN"/>
    <property type="match status" value="1"/>
</dbReference>
<dbReference type="InterPro" id="IPR050491">
    <property type="entry name" value="AmpC-like"/>
</dbReference>
<name>A0ABX1WNV6_9FLAO</name>
<dbReference type="InterPro" id="IPR021860">
    <property type="entry name" value="Peptidase_S12_Pab87-rel_C"/>
</dbReference>
<organism evidence="3 4">
    <name type="scientific">Empedobacter stercoris</name>
    <dbReference type="NCBI Taxonomy" id="1628248"/>
    <lineage>
        <taxon>Bacteria</taxon>
        <taxon>Pseudomonadati</taxon>
        <taxon>Bacteroidota</taxon>
        <taxon>Flavobacteriia</taxon>
        <taxon>Flavobacteriales</taxon>
        <taxon>Weeksellaceae</taxon>
        <taxon>Empedobacter</taxon>
    </lineage>
</organism>
<dbReference type="InterPro" id="IPR012338">
    <property type="entry name" value="Beta-lactam/transpept-like"/>
</dbReference>
<dbReference type="EMBL" id="JABFOQ010000026">
    <property type="protein sequence ID" value="NOJ76225.1"/>
    <property type="molecule type" value="Genomic_DNA"/>
</dbReference>
<dbReference type="Pfam" id="PF00144">
    <property type="entry name" value="Beta-lactamase"/>
    <property type="match status" value="1"/>
</dbReference>
<dbReference type="Gene3D" id="2.40.128.600">
    <property type="match status" value="1"/>
</dbReference>
<dbReference type="Pfam" id="PF11954">
    <property type="entry name" value="DUF3471"/>
    <property type="match status" value="1"/>
</dbReference>
<dbReference type="Gene3D" id="3.40.710.10">
    <property type="entry name" value="DD-peptidase/beta-lactamase superfamily"/>
    <property type="match status" value="1"/>
</dbReference>
<protein>
    <submittedName>
        <fullName evidence="3">Serine hydrolase</fullName>
    </submittedName>
</protein>
<comment type="caution">
    <text evidence="3">The sequence shown here is derived from an EMBL/GenBank/DDBJ whole genome shotgun (WGS) entry which is preliminary data.</text>
</comment>
<feature type="domain" description="Beta-lactamase-related" evidence="1">
    <location>
        <begin position="27"/>
        <end position="356"/>
    </location>
</feature>
<feature type="domain" description="Peptidase S12 Pab87-related C-terminal" evidence="2">
    <location>
        <begin position="419"/>
        <end position="512"/>
    </location>
</feature>
<evidence type="ECO:0000259" key="1">
    <source>
        <dbReference type="Pfam" id="PF00144"/>
    </source>
</evidence>
<keyword evidence="4" id="KW-1185">Reference proteome</keyword>
<dbReference type="InterPro" id="IPR001466">
    <property type="entry name" value="Beta-lactam-related"/>
</dbReference>
<proteinExistence type="predicted"/>
<dbReference type="SUPFAM" id="SSF56601">
    <property type="entry name" value="beta-lactamase/transpeptidase-like"/>
    <property type="match status" value="1"/>
</dbReference>
<keyword evidence="3" id="KW-0378">Hydrolase</keyword>
<dbReference type="RefSeq" id="WP_171623519.1">
    <property type="nucleotide sequence ID" value="NZ_CP053698.1"/>
</dbReference>
<gene>
    <name evidence="3" type="ORF">HMH06_10350</name>
</gene>
<evidence type="ECO:0000259" key="2">
    <source>
        <dbReference type="Pfam" id="PF11954"/>
    </source>
</evidence>
<evidence type="ECO:0000313" key="4">
    <source>
        <dbReference type="Proteomes" id="UP000580344"/>
    </source>
</evidence>
<dbReference type="Proteomes" id="UP000580344">
    <property type="component" value="Unassembled WGS sequence"/>
</dbReference>
<evidence type="ECO:0000313" key="3">
    <source>
        <dbReference type="EMBL" id="NOJ76225.1"/>
    </source>
</evidence>